<dbReference type="InterPro" id="IPR016181">
    <property type="entry name" value="Acyl_CoA_acyltransferase"/>
</dbReference>
<dbReference type="Pfam" id="PF13480">
    <property type="entry name" value="Acetyltransf_6"/>
    <property type="match status" value="1"/>
</dbReference>
<name>A0ABY7NU63_9SPHN</name>
<protein>
    <submittedName>
        <fullName evidence="2">GNAT family N-acetyltransferase</fullName>
    </submittedName>
</protein>
<dbReference type="SUPFAM" id="SSF55729">
    <property type="entry name" value="Acyl-CoA N-acyltransferases (Nat)"/>
    <property type="match status" value="1"/>
</dbReference>
<dbReference type="RefSeq" id="WP_270078741.1">
    <property type="nucleotide sequence ID" value="NZ_CP115174.1"/>
</dbReference>
<dbReference type="EMBL" id="CP115174">
    <property type="protein sequence ID" value="WBO24112.1"/>
    <property type="molecule type" value="Genomic_DNA"/>
</dbReference>
<evidence type="ECO:0000313" key="3">
    <source>
        <dbReference type="Proteomes" id="UP001210865"/>
    </source>
</evidence>
<sequence>MPVSVEWYDDLDAVAADAGDTLDRAHQPWLYGRLDWFRLTREHVLPDAKLAILRIRSGEATAWLFLIESAPRRAAPLASWYTLRFAPVLHGDAAAALLPDLYRAAARRFDVLELRPLDAPTMPEGWRSFARRTSSNWTLETNGRNFATYWAERPARTRNTVLRRMKSHPVSIEIHRDFDPAAWADYEAVYAESWKPQEGSPAFLRALAAQEAAAGTLRLGIARGTGGRAVAAQFWLIERGIATIHKLAHRESAKSGSPGSLLSHAMFRAAIDGDQVARIDFGLGDEPYKVEWVDTPHPVWRVDAYRPASWRGAIGVAREVAGRLARPVRRG</sequence>
<proteinExistence type="predicted"/>
<dbReference type="InterPro" id="IPR038740">
    <property type="entry name" value="BioF2-like_GNAT_dom"/>
</dbReference>
<keyword evidence="3" id="KW-1185">Reference proteome</keyword>
<evidence type="ECO:0000259" key="1">
    <source>
        <dbReference type="Pfam" id="PF13480"/>
    </source>
</evidence>
<feature type="domain" description="BioF2-like acetyltransferase" evidence="1">
    <location>
        <begin position="163"/>
        <end position="289"/>
    </location>
</feature>
<dbReference type="Gene3D" id="3.40.630.30">
    <property type="match status" value="1"/>
</dbReference>
<organism evidence="2 3">
    <name type="scientific">Sphingomonas abietis</name>
    <dbReference type="NCBI Taxonomy" id="3012344"/>
    <lineage>
        <taxon>Bacteria</taxon>
        <taxon>Pseudomonadati</taxon>
        <taxon>Pseudomonadota</taxon>
        <taxon>Alphaproteobacteria</taxon>
        <taxon>Sphingomonadales</taxon>
        <taxon>Sphingomonadaceae</taxon>
        <taxon>Sphingomonas</taxon>
    </lineage>
</organism>
<dbReference type="Proteomes" id="UP001210865">
    <property type="component" value="Chromosome"/>
</dbReference>
<accession>A0ABY7NU63</accession>
<reference evidence="2 3" key="1">
    <citation type="submission" date="2022-12" db="EMBL/GenBank/DDBJ databases">
        <title>Sphingomonas abieness sp. nov., an endophytic bacterium isolated from Abies koreana.</title>
        <authorList>
            <person name="Jiang L."/>
            <person name="Lee J."/>
        </authorList>
    </citation>
    <scope>NUCLEOTIDE SEQUENCE [LARGE SCALE GENOMIC DNA]</scope>
    <source>
        <strain evidence="3">PAMB 00755</strain>
    </source>
</reference>
<evidence type="ECO:0000313" key="2">
    <source>
        <dbReference type="EMBL" id="WBO24112.1"/>
    </source>
</evidence>
<gene>
    <name evidence="2" type="ORF">PBT88_08390</name>
</gene>